<gene>
    <name evidence="2" type="ORF">SAMN04489708_11221</name>
</gene>
<dbReference type="Pfam" id="PF13508">
    <property type="entry name" value="Acetyltransf_7"/>
    <property type="match status" value="1"/>
</dbReference>
<dbReference type="Gene3D" id="3.40.630.30">
    <property type="match status" value="1"/>
</dbReference>
<sequence length="240" mass="26141">MLFSPLDSHRFSRRIGKTSISDVQEVGAALEAAEAEKLELLIARCSADAVRALHAMEERGFRLMDTLVYLRRSVDAGNLDDPPGPVRQAVAADAAAVEGVACAAFRGYVGHYHSDARLDGHAADQIYPDWARRAVEEPGVADSVLVYEDEASRICGFAALRRLDDARCDGMLFAVDPGFQKRGIFGALLRASLSWTAANGCAQMEYSTHLRNAGALRGVAGHGFYIYKAVHTFHCWIKAQ</sequence>
<evidence type="ECO:0000313" key="2">
    <source>
        <dbReference type="EMBL" id="SDP39617.1"/>
    </source>
</evidence>
<dbReference type="SUPFAM" id="SSF55729">
    <property type="entry name" value="Acyl-CoA N-acyltransferases (Nat)"/>
    <property type="match status" value="1"/>
</dbReference>
<proteinExistence type="predicted"/>
<dbReference type="AlphaFoldDB" id="A0A1H0SD48"/>
<name>A0A1H0SD48_9BURK</name>
<keyword evidence="2" id="KW-0808">Transferase</keyword>
<evidence type="ECO:0000259" key="1">
    <source>
        <dbReference type="PROSITE" id="PS51186"/>
    </source>
</evidence>
<dbReference type="EMBL" id="FNJL01000012">
    <property type="protein sequence ID" value="SDP39617.1"/>
    <property type="molecule type" value="Genomic_DNA"/>
</dbReference>
<evidence type="ECO:0000313" key="3">
    <source>
        <dbReference type="Proteomes" id="UP000199317"/>
    </source>
</evidence>
<dbReference type="PROSITE" id="PS51186">
    <property type="entry name" value="GNAT"/>
    <property type="match status" value="1"/>
</dbReference>
<keyword evidence="3" id="KW-1185">Reference proteome</keyword>
<protein>
    <submittedName>
        <fullName evidence="2">Acetyltransferase (GNAT) family protein</fullName>
    </submittedName>
</protein>
<accession>A0A1H0SD48</accession>
<dbReference type="CDD" id="cd04301">
    <property type="entry name" value="NAT_SF"/>
    <property type="match status" value="1"/>
</dbReference>
<organism evidence="2 3">
    <name type="scientific">Paracidovorax cattleyae</name>
    <dbReference type="NCBI Taxonomy" id="80868"/>
    <lineage>
        <taxon>Bacteria</taxon>
        <taxon>Pseudomonadati</taxon>
        <taxon>Pseudomonadota</taxon>
        <taxon>Betaproteobacteria</taxon>
        <taxon>Burkholderiales</taxon>
        <taxon>Comamonadaceae</taxon>
        <taxon>Paracidovorax</taxon>
    </lineage>
</organism>
<dbReference type="GO" id="GO:0016747">
    <property type="term" value="F:acyltransferase activity, transferring groups other than amino-acyl groups"/>
    <property type="evidence" value="ECO:0007669"/>
    <property type="project" value="InterPro"/>
</dbReference>
<dbReference type="InterPro" id="IPR000182">
    <property type="entry name" value="GNAT_dom"/>
</dbReference>
<dbReference type="Proteomes" id="UP000199317">
    <property type="component" value="Unassembled WGS sequence"/>
</dbReference>
<dbReference type="RefSeq" id="WP_092834635.1">
    <property type="nucleotide sequence ID" value="NZ_CP028290.1"/>
</dbReference>
<reference evidence="3" key="1">
    <citation type="submission" date="2016-10" db="EMBL/GenBank/DDBJ databases">
        <authorList>
            <person name="Varghese N."/>
            <person name="Submissions S."/>
        </authorList>
    </citation>
    <scope>NUCLEOTIDE SEQUENCE [LARGE SCALE GENOMIC DNA]</scope>
    <source>
        <strain evidence="3">DSM 17101</strain>
    </source>
</reference>
<feature type="domain" description="N-acetyltransferase" evidence="1">
    <location>
        <begin position="84"/>
        <end position="240"/>
    </location>
</feature>
<dbReference type="InterPro" id="IPR016181">
    <property type="entry name" value="Acyl_CoA_acyltransferase"/>
</dbReference>